<reference evidence="2 4" key="2">
    <citation type="submission" date="2024-09" db="EMBL/GenBank/DDBJ databases">
        <title>Molecular characterization of Carbapenemase-producing Enterobacter cloacae Complex from Infections in Argentina.</title>
        <authorList>
            <person name="De Mendieta J.M."/>
            <person name="Gomez S."/>
        </authorList>
    </citation>
    <scope>NUCLEOTIDE SEQUENCE [LARGE SCALE GENOMIC DNA]</scope>
    <source>
        <strain evidence="2 4">M23267</strain>
    </source>
</reference>
<dbReference type="InterPro" id="IPR011009">
    <property type="entry name" value="Kinase-like_dom_sf"/>
</dbReference>
<dbReference type="InterPro" id="IPR002575">
    <property type="entry name" value="Aminoglycoside_PTrfase"/>
</dbReference>
<dbReference type="Proteomes" id="UP001577381">
    <property type="component" value="Unassembled WGS sequence"/>
</dbReference>
<dbReference type="Pfam" id="PF01636">
    <property type="entry name" value="APH"/>
    <property type="match status" value="1"/>
</dbReference>
<organism evidence="3">
    <name type="scientific">Enterobacter chuandaensis</name>
    <dbReference type="NCBI Taxonomy" id="2497875"/>
    <lineage>
        <taxon>Bacteria</taxon>
        <taxon>Pseudomonadati</taxon>
        <taxon>Pseudomonadota</taxon>
        <taxon>Gammaproteobacteria</taxon>
        <taxon>Enterobacterales</taxon>
        <taxon>Enterobacteriaceae</taxon>
        <taxon>Enterobacter</taxon>
        <taxon>Enterobacter cloacae complex</taxon>
    </lineage>
</organism>
<reference evidence="3" key="1">
    <citation type="submission" date="2023-09" db="EMBL/GenBank/DDBJ databases">
        <title>Coexistence of blaNDM-1 and blaKPC-2 in Enterobacter chuandaensis.</title>
        <authorList>
            <person name="Chen R."/>
        </authorList>
    </citation>
    <scope>NUCLEOTIDE SEQUENCE</scope>
    <source>
        <strain evidence="3">FAHZZU5885</strain>
    </source>
</reference>
<evidence type="ECO:0000313" key="4">
    <source>
        <dbReference type="Proteomes" id="UP001577381"/>
    </source>
</evidence>
<dbReference type="AlphaFoldDB" id="A0AA96LZZ7"/>
<keyword evidence="4" id="KW-1185">Reference proteome</keyword>
<name>A0AA96LZZ7_9ENTR</name>
<protein>
    <submittedName>
        <fullName evidence="2 3">Phosphotransferase</fullName>
    </submittedName>
</protein>
<dbReference type="Gene3D" id="3.90.1200.10">
    <property type="match status" value="1"/>
</dbReference>
<feature type="domain" description="Aminoglycoside phosphotransferase" evidence="1">
    <location>
        <begin position="52"/>
        <end position="195"/>
    </location>
</feature>
<proteinExistence type="predicted"/>
<evidence type="ECO:0000259" key="1">
    <source>
        <dbReference type="Pfam" id="PF01636"/>
    </source>
</evidence>
<dbReference type="EMBL" id="CP135253">
    <property type="protein sequence ID" value="WNS36106.1"/>
    <property type="molecule type" value="Genomic_DNA"/>
</dbReference>
<evidence type="ECO:0000313" key="3">
    <source>
        <dbReference type="EMBL" id="WNS36106.1"/>
    </source>
</evidence>
<dbReference type="RefSeq" id="WP_265193922.1">
    <property type="nucleotide sequence ID" value="NZ_CP135253.1"/>
</dbReference>
<evidence type="ECO:0000313" key="2">
    <source>
        <dbReference type="EMBL" id="MFB4717678.1"/>
    </source>
</evidence>
<accession>A0AA96LZZ7</accession>
<gene>
    <name evidence="2" type="ORF">ACE3KR_02105</name>
    <name evidence="3" type="ORF">RQP59_13445</name>
</gene>
<dbReference type="EMBL" id="JBHGSI010000001">
    <property type="protein sequence ID" value="MFB4717678.1"/>
    <property type="molecule type" value="Genomic_DNA"/>
</dbReference>
<dbReference type="SUPFAM" id="SSF56112">
    <property type="entry name" value="Protein kinase-like (PK-like)"/>
    <property type="match status" value="1"/>
</dbReference>
<sequence>MSGENLSRMGAAKVRLIADRHGNQVIEKYPVSDVEYGFYTQAAEPLSSVIKSPRLLHADALRRSLTLEYVPYKISQDEVAGDEILRQLSRLHDYPADPEWTYHTHTWSATALEKSLSLLELPARAERQMRGFQQAGSVLFSQECLISGDTNAGNWGRRENGDAILFDWERFGTGSPAIDLAPLIKGMGSKQSILQLAERYCFFAMHLDAGRLAREIALAKAWIVTEVVLLLHERKKSDFNLYLSWYREHLHGWLDESISLL</sequence>
<dbReference type="KEGG" id="echu:RQP59_13445"/>